<dbReference type="EMBL" id="BDSP01000202">
    <property type="protein sequence ID" value="GAX23474.1"/>
    <property type="molecule type" value="Genomic_DNA"/>
</dbReference>
<keyword evidence="10" id="KW-1185">Reference proteome</keyword>
<reference evidence="9 10" key="1">
    <citation type="journal article" date="2015" name="Plant Cell">
        <title>Oil accumulation by the oleaginous diatom Fistulifera solaris as revealed by the genome and transcriptome.</title>
        <authorList>
            <person name="Tanaka T."/>
            <person name="Maeda Y."/>
            <person name="Veluchamy A."/>
            <person name="Tanaka M."/>
            <person name="Abida H."/>
            <person name="Marechal E."/>
            <person name="Bowler C."/>
            <person name="Muto M."/>
            <person name="Sunaga Y."/>
            <person name="Tanaka M."/>
            <person name="Yoshino T."/>
            <person name="Taniguchi T."/>
            <person name="Fukuda Y."/>
            <person name="Nemoto M."/>
            <person name="Matsumoto M."/>
            <person name="Wong P.S."/>
            <person name="Aburatani S."/>
            <person name="Fujibuchi W."/>
        </authorList>
    </citation>
    <scope>NUCLEOTIDE SEQUENCE [LARGE SCALE GENOMIC DNA]</scope>
    <source>
        <strain evidence="9 10">JPCC DA0580</strain>
    </source>
</reference>
<evidence type="ECO:0000313" key="10">
    <source>
        <dbReference type="Proteomes" id="UP000198406"/>
    </source>
</evidence>
<dbReference type="Proteomes" id="UP000198406">
    <property type="component" value="Unassembled WGS sequence"/>
</dbReference>
<keyword evidence="6" id="KW-0408">Iron</keyword>
<evidence type="ECO:0000259" key="8">
    <source>
        <dbReference type="PROSITE" id="PS51471"/>
    </source>
</evidence>
<dbReference type="OrthoDB" id="1736837at2759"/>
<evidence type="ECO:0000256" key="2">
    <source>
        <dbReference type="ARBA" id="ARBA00022723"/>
    </source>
</evidence>
<feature type="transmembrane region" description="Helical" evidence="7">
    <location>
        <begin position="7"/>
        <end position="28"/>
    </location>
</feature>
<evidence type="ECO:0000313" key="9">
    <source>
        <dbReference type="EMBL" id="GAX23474.1"/>
    </source>
</evidence>
<keyword evidence="3" id="KW-0847">Vitamin C</keyword>
<keyword evidence="5" id="KW-0560">Oxidoreductase</keyword>
<dbReference type="GO" id="GO:0031418">
    <property type="term" value="F:L-ascorbic acid binding"/>
    <property type="evidence" value="ECO:0007669"/>
    <property type="project" value="UniProtKB-KW"/>
</dbReference>
<keyword evidence="4" id="KW-0223">Dioxygenase</keyword>
<accession>A0A1Z5KB33</accession>
<dbReference type="PANTHER" id="PTHR24014:SF4">
    <property type="entry name" value="2-OXOGLUTARATE AND IRON-DEPENDENT OXYGENASE DOMAIN-CONTAINING PROTEIN 2"/>
    <property type="match status" value="1"/>
</dbReference>
<evidence type="ECO:0000256" key="4">
    <source>
        <dbReference type="ARBA" id="ARBA00022964"/>
    </source>
</evidence>
<gene>
    <name evidence="9" type="ORF">FisN_14Hh356</name>
</gene>
<keyword evidence="2" id="KW-0479">Metal-binding</keyword>
<proteinExistence type="predicted"/>
<dbReference type="InParanoid" id="A0A1Z5KB33"/>
<keyword evidence="7" id="KW-0472">Membrane</keyword>
<organism evidence="9 10">
    <name type="scientific">Fistulifera solaris</name>
    <name type="common">Oleaginous diatom</name>
    <dbReference type="NCBI Taxonomy" id="1519565"/>
    <lineage>
        <taxon>Eukaryota</taxon>
        <taxon>Sar</taxon>
        <taxon>Stramenopiles</taxon>
        <taxon>Ochrophyta</taxon>
        <taxon>Bacillariophyta</taxon>
        <taxon>Bacillariophyceae</taxon>
        <taxon>Bacillariophycidae</taxon>
        <taxon>Naviculales</taxon>
        <taxon>Naviculaceae</taxon>
        <taxon>Fistulifera</taxon>
    </lineage>
</organism>
<dbReference type="InterPro" id="IPR005123">
    <property type="entry name" value="Oxoglu/Fe-dep_dioxygenase_dom"/>
</dbReference>
<protein>
    <recommendedName>
        <fullName evidence="8">Fe2OG dioxygenase domain-containing protein</fullName>
    </recommendedName>
</protein>
<dbReference type="SMART" id="SM00702">
    <property type="entry name" value="P4Hc"/>
    <property type="match status" value="1"/>
</dbReference>
<evidence type="ECO:0000256" key="1">
    <source>
        <dbReference type="ARBA" id="ARBA00001961"/>
    </source>
</evidence>
<sequence>MRNINNVGWGLVILVIQVATIGLCSWKIQAESSSSDVMKASNAATLLGGGEINEKLRTFQTAINDADKEKASLADEPNGFQPRIHKAHLWHALEGLDRYPNYFDRWKSRIKSREQSEDHSVSHNKDSDDEEKEIDDLLKLEHVLRDTADAVRRERKRIAQQRTTWMQKIPNFLQEHPQFRKFWDAALYGEDWGKWCNGILHPKVQELFFTTNTTTGAIQLKTCSDATVAQVLSGAVRVEWNVSLLTELLDEECSDVYSIPILSDAFCHELIQLVRSLRLFFAQDTTIEQPRFFSLSQLGITWLDDFLFRVLLYPISIHLFDNIHLDSYHSFVAGYAAQPNCVTPRQFLVPHTDDSEVTLNLCLGEKDFEGGLLEFGPMRGERTKTKLQTDTVQPRIGYGLLHVGRLMHQVTPITSGDRFAYIVWTRSWTDTRAKQCPCCWLNHRKETATCICGPQWN</sequence>
<dbReference type="PROSITE" id="PS51471">
    <property type="entry name" value="FE2OG_OXY"/>
    <property type="match status" value="1"/>
</dbReference>
<dbReference type="GO" id="GO:0051213">
    <property type="term" value="F:dioxygenase activity"/>
    <property type="evidence" value="ECO:0007669"/>
    <property type="project" value="UniProtKB-KW"/>
</dbReference>
<evidence type="ECO:0000256" key="7">
    <source>
        <dbReference type="SAM" id="Phobius"/>
    </source>
</evidence>
<dbReference type="GO" id="GO:0016705">
    <property type="term" value="F:oxidoreductase activity, acting on paired donors, with incorporation or reduction of molecular oxygen"/>
    <property type="evidence" value="ECO:0007669"/>
    <property type="project" value="InterPro"/>
</dbReference>
<keyword evidence="7" id="KW-1133">Transmembrane helix</keyword>
<evidence type="ECO:0000256" key="5">
    <source>
        <dbReference type="ARBA" id="ARBA00023002"/>
    </source>
</evidence>
<dbReference type="GO" id="GO:0005506">
    <property type="term" value="F:iron ion binding"/>
    <property type="evidence" value="ECO:0007669"/>
    <property type="project" value="InterPro"/>
</dbReference>
<dbReference type="PANTHER" id="PTHR24014">
    <property type="entry name" value="2-OXOGLUTARATE AND IRON-DEPENDENT OXYGENASE DOMAIN-CONTAINING PROTEIN 2"/>
    <property type="match status" value="1"/>
</dbReference>
<keyword evidence="7" id="KW-0812">Transmembrane</keyword>
<feature type="domain" description="Fe2OG dioxygenase" evidence="8">
    <location>
        <begin position="326"/>
        <end position="427"/>
    </location>
</feature>
<evidence type="ECO:0000256" key="6">
    <source>
        <dbReference type="ARBA" id="ARBA00023004"/>
    </source>
</evidence>
<dbReference type="Gene3D" id="2.60.120.620">
    <property type="entry name" value="q2cbj1_9rhob like domain"/>
    <property type="match status" value="1"/>
</dbReference>
<evidence type="ECO:0000256" key="3">
    <source>
        <dbReference type="ARBA" id="ARBA00022896"/>
    </source>
</evidence>
<name>A0A1Z5KB33_FISSO</name>
<dbReference type="InterPro" id="IPR006620">
    <property type="entry name" value="Pro_4_hyd_alph"/>
</dbReference>
<comment type="cofactor">
    <cofactor evidence="1">
        <name>L-ascorbate</name>
        <dbReference type="ChEBI" id="CHEBI:38290"/>
    </cofactor>
</comment>
<comment type="caution">
    <text evidence="9">The sequence shown here is derived from an EMBL/GenBank/DDBJ whole genome shotgun (WGS) entry which is preliminary data.</text>
</comment>
<dbReference type="AlphaFoldDB" id="A0A1Z5KB33"/>